<dbReference type="STRING" id="679200.HMPREF9333_00891"/>
<dbReference type="Pfam" id="PF07155">
    <property type="entry name" value="ECF-ribofla_trS"/>
    <property type="match status" value="1"/>
</dbReference>
<evidence type="ECO:0000256" key="1">
    <source>
        <dbReference type="ARBA" id="ARBA00022692"/>
    </source>
</evidence>
<organism evidence="4 5">
    <name type="scientific">Johnsonella ignava ATCC 51276</name>
    <dbReference type="NCBI Taxonomy" id="679200"/>
    <lineage>
        <taxon>Bacteria</taxon>
        <taxon>Bacillati</taxon>
        <taxon>Bacillota</taxon>
        <taxon>Clostridia</taxon>
        <taxon>Lachnospirales</taxon>
        <taxon>Lachnospiraceae</taxon>
        <taxon>Johnsonella</taxon>
    </lineage>
</organism>
<dbReference type="PATRIC" id="fig|679200.3.peg.940"/>
<proteinExistence type="predicted"/>
<protein>
    <recommendedName>
        <fullName evidence="6">Riboflavin transporter</fullName>
    </recommendedName>
</protein>
<dbReference type="OrthoDB" id="9785310at2"/>
<accession>G5GH51</accession>
<keyword evidence="2 3" id="KW-1133">Transmembrane helix</keyword>
<comment type="caution">
    <text evidence="4">The sequence shown here is derived from an EMBL/GenBank/DDBJ whole genome shotgun (WGS) entry which is preliminary data.</text>
</comment>
<keyword evidence="1 3" id="KW-0812">Transmembrane</keyword>
<dbReference type="HOGENOM" id="CLU_084705_2_0_9"/>
<name>G5GH51_9FIRM</name>
<evidence type="ECO:0000313" key="5">
    <source>
        <dbReference type="Proteomes" id="UP000003011"/>
    </source>
</evidence>
<dbReference type="eggNOG" id="COG4720">
    <property type="taxonomic scope" value="Bacteria"/>
</dbReference>
<gene>
    <name evidence="4" type="ORF">HMPREF9333_00891</name>
</gene>
<dbReference type="PANTHER" id="PTHR37815">
    <property type="entry name" value="UPF0397 PROTEIN BC_2624-RELATED"/>
    <property type="match status" value="1"/>
</dbReference>
<dbReference type="PANTHER" id="PTHR37815:SF3">
    <property type="entry name" value="UPF0397 PROTEIN SPR0429"/>
    <property type="match status" value="1"/>
</dbReference>
<dbReference type="AlphaFoldDB" id="G5GH51"/>
<evidence type="ECO:0000256" key="3">
    <source>
        <dbReference type="SAM" id="Phobius"/>
    </source>
</evidence>
<feature type="transmembrane region" description="Helical" evidence="3">
    <location>
        <begin position="12"/>
        <end position="31"/>
    </location>
</feature>
<feature type="transmembrane region" description="Helical" evidence="3">
    <location>
        <begin position="120"/>
        <end position="143"/>
    </location>
</feature>
<dbReference type="RefSeq" id="WP_005540182.1">
    <property type="nucleotide sequence ID" value="NZ_JH378831.1"/>
</dbReference>
<dbReference type="EMBL" id="ACZL01000015">
    <property type="protein sequence ID" value="EHI55848.1"/>
    <property type="molecule type" value="Genomic_DNA"/>
</dbReference>
<feature type="transmembrane region" description="Helical" evidence="3">
    <location>
        <begin position="51"/>
        <end position="76"/>
    </location>
</feature>
<reference evidence="4 5" key="1">
    <citation type="submission" date="2011-08" db="EMBL/GenBank/DDBJ databases">
        <title>The Genome Sequence of Johnsonella ignava ATCC 51276.</title>
        <authorList>
            <consortium name="The Broad Institute Genome Sequencing Platform"/>
            <person name="Earl A."/>
            <person name="Ward D."/>
            <person name="Feldgarden M."/>
            <person name="Gevers D."/>
            <person name="Izard J."/>
            <person name="Blanton J.M."/>
            <person name="Baranova O.V."/>
            <person name="Dewhirst F.E."/>
            <person name="Young S.K."/>
            <person name="Zeng Q."/>
            <person name="Gargeya S."/>
            <person name="Fitzgerald M."/>
            <person name="Haas B."/>
            <person name="Abouelleil A."/>
            <person name="Alvarado L."/>
            <person name="Arachchi H.M."/>
            <person name="Berlin A."/>
            <person name="Brown A."/>
            <person name="Chapman S.B."/>
            <person name="Chen Z."/>
            <person name="Dunbar C."/>
            <person name="Freedman E."/>
            <person name="Gearin G."/>
            <person name="Gellesch M."/>
            <person name="Goldberg J."/>
            <person name="Griggs A."/>
            <person name="Gujja S."/>
            <person name="Heiman D."/>
            <person name="Howarth C."/>
            <person name="Larson L."/>
            <person name="Lui A."/>
            <person name="MacDonald P.J.P."/>
            <person name="Montmayeur A."/>
            <person name="Murphy C."/>
            <person name="Neiman D."/>
            <person name="Pearson M."/>
            <person name="Priest M."/>
            <person name="Roberts A."/>
            <person name="Saif S."/>
            <person name="Shea T."/>
            <person name="Shenoy N."/>
            <person name="Sisk P."/>
            <person name="Stolte C."/>
            <person name="Sykes S."/>
            <person name="Wortman J."/>
            <person name="Nusbaum C."/>
            <person name="Birren B."/>
        </authorList>
    </citation>
    <scope>NUCLEOTIDE SEQUENCE [LARGE SCALE GENOMIC DNA]</scope>
    <source>
        <strain evidence="4 5">ATCC 51276</strain>
    </source>
</reference>
<evidence type="ECO:0000256" key="2">
    <source>
        <dbReference type="ARBA" id="ARBA00022989"/>
    </source>
</evidence>
<feature type="transmembrane region" description="Helical" evidence="3">
    <location>
        <begin position="164"/>
        <end position="184"/>
    </location>
</feature>
<evidence type="ECO:0008006" key="6">
    <source>
        <dbReference type="Google" id="ProtNLM"/>
    </source>
</evidence>
<dbReference type="Proteomes" id="UP000003011">
    <property type="component" value="Unassembled WGS sequence"/>
</dbReference>
<sequence length="210" mass="22786">MERQNSSLIYKISFTALMAALCYAAFTYLKIPIPTPNGEHTALHVGNAICVLAALLLGGEYGGFAGSIGMSVADLMDPRYQTSAPKTFILKFCIGFIAGFIAHKIAHINEHDEKSYVFKWTLISSAVALGFNVIMDPLFGFFFNRYYLGMDVKAVSIIAKLSGLATTINAAVCVVVVVFVYTALRPALKKAGLFNIISGQITNKRISTVK</sequence>
<evidence type="ECO:0000313" key="4">
    <source>
        <dbReference type="EMBL" id="EHI55848.1"/>
    </source>
</evidence>
<dbReference type="GO" id="GO:0016020">
    <property type="term" value="C:membrane"/>
    <property type="evidence" value="ECO:0007669"/>
    <property type="project" value="InterPro"/>
</dbReference>
<keyword evidence="5" id="KW-1185">Reference proteome</keyword>
<dbReference type="InterPro" id="IPR009825">
    <property type="entry name" value="ECF_substrate-spec-like"/>
</dbReference>
<feature type="transmembrane region" description="Helical" evidence="3">
    <location>
        <begin position="88"/>
        <end position="108"/>
    </location>
</feature>
<keyword evidence="3" id="KW-0472">Membrane</keyword>
<dbReference type="Gene3D" id="1.10.1760.20">
    <property type="match status" value="1"/>
</dbReference>